<feature type="region of interest" description="Disordered" evidence="1">
    <location>
        <begin position="123"/>
        <end position="237"/>
    </location>
</feature>
<dbReference type="AlphaFoldDB" id="A0A1R3JFQ2"/>
<feature type="compositionally biased region" description="Basic and acidic residues" evidence="1">
    <location>
        <begin position="191"/>
        <end position="211"/>
    </location>
</feature>
<feature type="compositionally biased region" description="Polar residues" evidence="1">
    <location>
        <begin position="145"/>
        <end position="155"/>
    </location>
</feature>
<feature type="compositionally biased region" description="Basic and acidic residues" evidence="1">
    <location>
        <begin position="156"/>
        <end position="178"/>
    </location>
</feature>
<feature type="region of interest" description="Disordered" evidence="1">
    <location>
        <begin position="1"/>
        <end position="28"/>
    </location>
</feature>
<protein>
    <submittedName>
        <fullName evidence="2">Uncharacterized protein</fullName>
    </submittedName>
</protein>
<accession>A0A1R3JFQ2</accession>
<reference evidence="3" key="1">
    <citation type="submission" date="2013-09" db="EMBL/GenBank/DDBJ databases">
        <title>Corchorus olitorius genome sequencing.</title>
        <authorList>
            <person name="Alam M."/>
            <person name="Haque M.S."/>
            <person name="Islam M.S."/>
            <person name="Emdad E.M."/>
            <person name="Islam M.M."/>
            <person name="Ahmed B."/>
            <person name="Halim A."/>
            <person name="Hossen Q.M.M."/>
            <person name="Hossain M.Z."/>
            <person name="Ahmed R."/>
            <person name="Khan M.M."/>
            <person name="Islam R."/>
            <person name="Rashid M.M."/>
            <person name="Khan S.A."/>
            <person name="Rahman M.S."/>
            <person name="Alam M."/>
            <person name="Yahiya A.S."/>
            <person name="Khan M.S."/>
            <person name="Azam M.S."/>
            <person name="Haque T."/>
            <person name="Lashkar M.Z.H."/>
            <person name="Akhand A.I."/>
            <person name="Morshed G."/>
            <person name="Roy S."/>
            <person name="Uddin K.S."/>
            <person name="Rabeya T."/>
            <person name="Hossain A.S."/>
            <person name="Chowdhury A."/>
            <person name="Snigdha A.R."/>
            <person name="Mortoza M.S."/>
            <person name="Matin S.A."/>
            <person name="Hoque S.M.E."/>
            <person name="Islam M.K."/>
            <person name="Roy D.K."/>
            <person name="Haider R."/>
            <person name="Moosa M.M."/>
            <person name="Elias S.M."/>
            <person name="Hasan A.M."/>
            <person name="Jahan S."/>
            <person name="Shafiuddin M."/>
            <person name="Mahmood N."/>
            <person name="Shommy N.S."/>
        </authorList>
    </citation>
    <scope>NUCLEOTIDE SEQUENCE [LARGE SCALE GENOMIC DNA]</scope>
    <source>
        <strain evidence="3">cv. O-4</strain>
    </source>
</reference>
<name>A0A1R3JFQ2_9ROSI</name>
<feature type="region of interest" description="Disordered" evidence="1">
    <location>
        <begin position="46"/>
        <end position="78"/>
    </location>
</feature>
<gene>
    <name evidence="2" type="ORF">COLO4_16761</name>
</gene>
<sequence length="261" mass="28403">MIVSNKRDKREKSRQIQTQEREADSNFEKAIDVDDLGGNFFEIGEPSCAREPIRPSQDVGPGGYGSNTSPVSKLANNVGPGEEIMHKASLEKLISTPNCNPKVASCSIDFSSLLEAAGYLPRTVKKSLEQPPSEVPISDNGRIDQLSQFPSQLESTGDRNPRENFGDKLSGDGTDGQHQRRVRTSSGGHSESVDRRPDGKRAEPQGVDGRDATIGGLAGYSNPDGGRGPAVTGKTEVKRAMMERRIWISTPRRFALRNFPP</sequence>
<keyword evidence="3" id="KW-1185">Reference proteome</keyword>
<comment type="caution">
    <text evidence="2">The sequence shown here is derived from an EMBL/GenBank/DDBJ whole genome shotgun (WGS) entry which is preliminary data.</text>
</comment>
<dbReference type="EMBL" id="AWUE01016246">
    <property type="protein sequence ID" value="OMO93666.1"/>
    <property type="molecule type" value="Genomic_DNA"/>
</dbReference>
<proteinExistence type="predicted"/>
<organism evidence="2 3">
    <name type="scientific">Corchorus olitorius</name>
    <dbReference type="NCBI Taxonomy" id="93759"/>
    <lineage>
        <taxon>Eukaryota</taxon>
        <taxon>Viridiplantae</taxon>
        <taxon>Streptophyta</taxon>
        <taxon>Embryophyta</taxon>
        <taxon>Tracheophyta</taxon>
        <taxon>Spermatophyta</taxon>
        <taxon>Magnoliopsida</taxon>
        <taxon>eudicotyledons</taxon>
        <taxon>Gunneridae</taxon>
        <taxon>Pentapetalae</taxon>
        <taxon>rosids</taxon>
        <taxon>malvids</taxon>
        <taxon>Malvales</taxon>
        <taxon>Malvaceae</taxon>
        <taxon>Grewioideae</taxon>
        <taxon>Apeibeae</taxon>
        <taxon>Corchorus</taxon>
    </lineage>
</organism>
<evidence type="ECO:0000313" key="2">
    <source>
        <dbReference type="EMBL" id="OMO93666.1"/>
    </source>
</evidence>
<feature type="compositionally biased region" description="Polar residues" evidence="1">
    <location>
        <begin position="66"/>
        <end position="75"/>
    </location>
</feature>
<evidence type="ECO:0000313" key="3">
    <source>
        <dbReference type="Proteomes" id="UP000187203"/>
    </source>
</evidence>
<evidence type="ECO:0000256" key="1">
    <source>
        <dbReference type="SAM" id="MobiDB-lite"/>
    </source>
</evidence>
<dbReference type="Proteomes" id="UP000187203">
    <property type="component" value="Unassembled WGS sequence"/>
</dbReference>